<sequence length="126" mass="13334">MRALLICLAMMLAAGCAEQPDGFAPEHQDLLIEFPTLNQEVGTNAQGVTVFRLSGTISNISEGSADLPELRVVARDRKDGLIFAKNIALAKPALKAGETLQVEQAIVVPDDARIFDIGWAGGDASS</sequence>
<gene>
    <name evidence="2" type="ORF">HUO12_02790</name>
</gene>
<dbReference type="AlphaFoldDB" id="A0A850H3T0"/>
<feature type="signal peptide" evidence="1">
    <location>
        <begin position="1"/>
        <end position="19"/>
    </location>
</feature>
<name>A0A850H3T0_9SPHN</name>
<dbReference type="PROSITE" id="PS51257">
    <property type="entry name" value="PROKAR_LIPOPROTEIN"/>
    <property type="match status" value="1"/>
</dbReference>
<organism evidence="2 3">
    <name type="scientific">Altererythrobacter lutimaris</name>
    <dbReference type="NCBI Taxonomy" id="2743979"/>
    <lineage>
        <taxon>Bacteria</taxon>
        <taxon>Pseudomonadati</taxon>
        <taxon>Pseudomonadota</taxon>
        <taxon>Alphaproteobacteria</taxon>
        <taxon>Sphingomonadales</taxon>
        <taxon>Erythrobacteraceae</taxon>
        <taxon>Altererythrobacter</taxon>
    </lineage>
</organism>
<feature type="chain" id="PRO_5032898106" description="Lipoprotein" evidence="1">
    <location>
        <begin position="20"/>
        <end position="126"/>
    </location>
</feature>
<dbReference type="EMBL" id="JABWTA010000001">
    <property type="protein sequence ID" value="NVE93817.1"/>
    <property type="molecule type" value="Genomic_DNA"/>
</dbReference>
<proteinExistence type="predicted"/>
<keyword evidence="1" id="KW-0732">Signal</keyword>
<evidence type="ECO:0008006" key="4">
    <source>
        <dbReference type="Google" id="ProtNLM"/>
    </source>
</evidence>
<comment type="caution">
    <text evidence="2">The sequence shown here is derived from an EMBL/GenBank/DDBJ whole genome shotgun (WGS) entry which is preliminary data.</text>
</comment>
<evidence type="ECO:0000256" key="1">
    <source>
        <dbReference type="SAM" id="SignalP"/>
    </source>
</evidence>
<protein>
    <recommendedName>
        <fullName evidence="4">Lipoprotein</fullName>
    </recommendedName>
</protein>
<evidence type="ECO:0000313" key="2">
    <source>
        <dbReference type="EMBL" id="NVE93817.1"/>
    </source>
</evidence>
<keyword evidence="3" id="KW-1185">Reference proteome</keyword>
<accession>A0A850H3T0</accession>
<evidence type="ECO:0000313" key="3">
    <source>
        <dbReference type="Proteomes" id="UP000546031"/>
    </source>
</evidence>
<reference evidence="2 3" key="1">
    <citation type="submission" date="2020-06" db="EMBL/GenBank/DDBJ databases">
        <title>Altererythrobacter lutimaris sp. nov., a marine bacterium isolated from a tidal flat.</title>
        <authorList>
            <person name="Kim D."/>
            <person name="Yoo Y."/>
            <person name="Kim J.-J."/>
        </authorList>
    </citation>
    <scope>NUCLEOTIDE SEQUENCE [LARGE SCALE GENOMIC DNA]</scope>
    <source>
        <strain evidence="2 3">JGD-16</strain>
    </source>
</reference>
<dbReference type="Proteomes" id="UP000546031">
    <property type="component" value="Unassembled WGS sequence"/>
</dbReference>